<keyword evidence="8" id="KW-1185">Reference proteome</keyword>
<feature type="domain" description="Multidrug resistance protein MdtA-like C-terminal permuted SH3" evidence="6">
    <location>
        <begin position="300"/>
        <end position="358"/>
    </location>
</feature>
<dbReference type="InterPro" id="IPR058627">
    <property type="entry name" value="MdtA-like_C"/>
</dbReference>
<protein>
    <submittedName>
        <fullName evidence="7">Efflux RND transporter periplasmic adaptor subunit</fullName>
    </submittedName>
</protein>
<dbReference type="InterPro" id="IPR058625">
    <property type="entry name" value="MdtA-like_BSH"/>
</dbReference>
<dbReference type="Gene3D" id="2.40.30.170">
    <property type="match status" value="1"/>
</dbReference>
<dbReference type="OrthoDB" id="9801814at2"/>
<feature type="domain" description="Multidrug resistance protein MdtA-like alpha-helical hairpin" evidence="3">
    <location>
        <begin position="105"/>
        <end position="174"/>
    </location>
</feature>
<proteinExistence type="inferred from homology"/>
<dbReference type="GO" id="GO:0022857">
    <property type="term" value="F:transmembrane transporter activity"/>
    <property type="evidence" value="ECO:0007669"/>
    <property type="project" value="InterPro"/>
</dbReference>
<feature type="domain" description="Multidrug resistance protein MdtA-like beta-barrel" evidence="5">
    <location>
        <begin position="212"/>
        <end position="292"/>
    </location>
</feature>
<dbReference type="Pfam" id="PF25967">
    <property type="entry name" value="RND-MFP_C"/>
    <property type="match status" value="1"/>
</dbReference>
<organism evidence="7 8">
    <name type="scientific">Dyadobacter psychrotolerans</name>
    <dbReference type="NCBI Taxonomy" id="2541721"/>
    <lineage>
        <taxon>Bacteria</taxon>
        <taxon>Pseudomonadati</taxon>
        <taxon>Bacteroidota</taxon>
        <taxon>Cytophagia</taxon>
        <taxon>Cytophagales</taxon>
        <taxon>Spirosomataceae</taxon>
        <taxon>Dyadobacter</taxon>
    </lineage>
</organism>
<dbReference type="Proteomes" id="UP000294850">
    <property type="component" value="Unassembled WGS sequence"/>
</dbReference>
<dbReference type="PANTHER" id="PTHR30158">
    <property type="entry name" value="ACRA/E-RELATED COMPONENT OF DRUG EFFLUX TRANSPORTER"/>
    <property type="match status" value="1"/>
</dbReference>
<comment type="subcellular location">
    <subcellularLocation>
        <location evidence="1">Cell envelope</location>
    </subcellularLocation>
</comment>
<dbReference type="EMBL" id="SMFL01000015">
    <property type="protein sequence ID" value="TDE10496.1"/>
    <property type="molecule type" value="Genomic_DNA"/>
</dbReference>
<dbReference type="Gene3D" id="2.40.50.100">
    <property type="match status" value="1"/>
</dbReference>
<dbReference type="RefSeq" id="WP_131961618.1">
    <property type="nucleotide sequence ID" value="NZ_SMFL01000015.1"/>
</dbReference>
<evidence type="ECO:0000259" key="6">
    <source>
        <dbReference type="Pfam" id="PF25967"/>
    </source>
</evidence>
<dbReference type="SUPFAM" id="SSF111369">
    <property type="entry name" value="HlyD-like secretion proteins"/>
    <property type="match status" value="1"/>
</dbReference>
<dbReference type="Gene3D" id="2.40.420.20">
    <property type="match status" value="1"/>
</dbReference>
<evidence type="ECO:0000259" key="5">
    <source>
        <dbReference type="Pfam" id="PF25944"/>
    </source>
</evidence>
<dbReference type="InterPro" id="IPR058624">
    <property type="entry name" value="MdtA-like_HH"/>
</dbReference>
<dbReference type="NCBIfam" id="TIGR01730">
    <property type="entry name" value="RND_mfp"/>
    <property type="match status" value="1"/>
</dbReference>
<accession>A0A4R5DA66</accession>
<dbReference type="GO" id="GO:0030313">
    <property type="term" value="C:cell envelope"/>
    <property type="evidence" value="ECO:0007669"/>
    <property type="project" value="UniProtKB-SubCell"/>
</dbReference>
<dbReference type="InterPro" id="IPR058626">
    <property type="entry name" value="MdtA-like_b-barrel"/>
</dbReference>
<comment type="caution">
    <text evidence="7">The sequence shown here is derived from an EMBL/GenBank/DDBJ whole genome shotgun (WGS) entry which is preliminary data.</text>
</comment>
<dbReference type="GO" id="GO:0046677">
    <property type="term" value="P:response to antibiotic"/>
    <property type="evidence" value="ECO:0007669"/>
    <property type="project" value="TreeGrafter"/>
</dbReference>
<dbReference type="Pfam" id="PF25944">
    <property type="entry name" value="Beta-barrel_RND"/>
    <property type="match status" value="1"/>
</dbReference>
<evidence type="ECO:0000256" key="1">
    <source>
        <dbReference type="ARBA" id="ARBA00004196"/>
    </source>
</evidence>
<evidence type="ECO:0000313" key="7">
    <source>
        <dbReference type="EMBL" id="TDE10496.1"/>
    </source>
</evidence>
<gene>
    <name evidence="7" type="ORF">E0F88_27830</name>
</gene>
<dbReference type="Pfam" id="PF25917">
    <property type="entry name" value="BSH_RND"/>
    <property type="match status" value="1"/>
</dbReference>
<comment type="similarity">
    <text evidence="2">Belongs to the membrane fusion protein (MFP) (TC 8.A.1) family.</text>
</comment>
<evidence type="ECO:0000313" key="8">
    <source>
        <dbReference type="Proteomes" id="UP000294850"/>
    </source>
</evidence>
<dbReference type="Gene3D" id="1.10.287.470">
    <property type="entry name" value="Helix hairpin bin"/>
    <property type="match status" value="1"/>
</dbReference>
<dbReference type="InterPro" id="IPR006143">
    <property type="entry name" value="RND_pump_MFP"/>
</dbReference>
<evidence type="ECO:0000256" key="2">
    <source>
        <dbReference type="ARBA" id="ARBA00009477"/>
    </source>
</evidence>
<evidence type="ECO:0000259" key="3">
    <source>
        <dbReference type="Pfam" id="PF25876"/>
    </source>
</evidence>
<sequence>MFLNTTTYYTAALSVLILASCGKKDDKQAAAQQGPPPVNVTLQEVTTSEAAYHDEYPASVTALNEVELRPQVTGFVTGVHFKDGAKVKKGQLLYSIDAQLYSANYDQAVANLNVQQANVVKAQKDADRYHELDKNDAVAKQLVDNADAALEVAKKQADAAKASIAAASTSVRYTKVFAPFNGTIGISLVKVGAAVTAGQTVLNTVSSDGQLAVDFNVDQKEIFRFTSLLSKAKTSDSTFTLAFGTDIYPYTGKLTLLDRAVDPQTGTIKARLVFPNNDNLLRSGMTATVRVLNNSAAKSVVIPYKAVTEQLGEFFAYVAGDSNKVSQRRLVLGQPLGSSIIVKEGLKEGEKIAVEGVQNLREGAVINTQPAPVAGAPAAGSPAKK</sequence>
<name>A0A4R5DA66_9BACT</name>
<dbReference type="Pfam" id="PF25876">
    <property type="entry name" value="HH_MFP_RND"/>
    <property type="match status" value="1"/>
</dbReference>
<dbReference type="GO" id="GO:0005886">
    <property type="term" value="C:plasma membrane"/>
    <property type="evidence" value="ECO:0007669"/>
    <property type="project" value="TreeGrafter"/>
</dbReference>
<dbReference type="AlphaFoldDB" id="A0A4R5DA66"/>
<evidence type="ECO:0000259" key="4">
    <source>
        <dbReference type="Pfam" id="PF25917"/>
    </source>
</evidence>
<reference evidence="7 8" key="1">
    <citation type="submission" date="2019-03" db="EMBL/GenBank/DDBJ databases">
        <title>Dyadobacter AR-3-6 sp. nov., isolated from arctic soil.</title>
        <authorList>
            <person name="Chaudhary D.K."/>
        </authorList>
    </citation>
    <scope>NUCLEOTIDE SEQUENCE [LARGE SCALE GENOMIC DNA]</scope>
    <source>
        <strain evidence="7 8">AR-3-6</strain>
    </source>
</reference>
<feature type="domain" description="Multidrug resistance protein MdtA-like barrel-sandwich hybrid" evidence="4">
    <location>
        <begin position="64"/>
        <end position="204"/>
    </location>
</feature>